<dbReference type="EMBL" id="JADGMS010000016">
    <property type="protein sequence ID" value="KAF9665992.1"/>
    <property type="molecule type" value="Genomic_DNA"/>
</dbReference>
<dbReference type="GO" id="GO:0006351">
    <property type="term" value="P:DNA-templated transcription"/>
    <property type="evidence" value="ECO:0007669"/>
    <property type="project" value="InterPro"/>
</dbReference>
<keyword evidence="1" id="KW-0240">DNA-directed RNA polymerase</keyword>
<keyword evidence="4" id="KW-1185">Reference proteome</keyword>
<gene>
    <name evidence="3" type="ORF">SADUNF_Sadunf16G0182600</name>
</gene>
<evidence type="ECO:0000256" key="2">
    <source>
        <dbReference type="ARBA" id="ARBA00023163"/>
    </source>
</evidence>
<protein>
    <submittedName>
        <fullName evidence="3">Uncharacterized protein</fullName>
    </submittedName>
</protein>
<sequence>MPKFAVLKQSIFVRKIAICIFNSSDAVAVKQRQQARKVANIHWYEKVVVVDPEAYTYDNEVIKKAQAMGKPGLVDIRSKDDNCVFTVEYTGSIKASQLVPV</sequence>
<dbReference type="AlphaFoldDB" id="A0A835MGV3"/>
<evidence type="ECO:0000256" key="1">
    <source>
        <dbReference type="ARBA" id="ARBA00022478"/>
    </source>
</evidence>
<proteinExistence type="predicted"/>
<dbReference type="OrthoDB" id="270173at2759"/>
<accession>A0A835MGV3</accession>
<dbReference type="GO" id="GO:0000428">
    <property type="term" value="C:DNA-directed RNA polymerase complex"/>
    <property type="evidence" value="ECO:0007669"/>
    <property type="project" value="UniProtKB-KW"/>
</dbReference>
<dbReference type="Proteomes" id="UP000657918">
    <property type="component" value="Chromosome 16"/>
</dbReference>
<dbReference type="InterPro" id="IPR036603">
    <property type="entry name" value="RBP11-like"/>
</dbReference>
<keyword evidence="2" id="KW-0804">Transcription</keyword>
<evidence type="ECO:0000313" key="4">
    <source>
        <dbReference type="Proteomes" id="UP000657918"/>
    </source>
</evidence>
<name>A0A835MGV3_9ROSI</name>
<reference evidence="3 4" key="1">
    <citation type="submission" date="2020-10" db="EMBL/GenBank/DDBJ databases">
        <title>Plant Genome Project.</title>
        <authorList>
            <person name="Zhang R.-G."/>
        </authorList>
    </citation>
    <scope>NUCLEOTIDE SEQUENCE [LARGE SCALE GENOMIC DNA]</scope>
    <source>
        <strain evidence="3">FAFU-HL-1</strain>
        <tissue evidence="3">Leaf</tissue>
    </source>
</reference>
<dbReference type="GO" id="GO:0046983">
    <property type="term" value="F:protein dimerization activity"/>
    <property type="evidence" value="ECO:0007669"/>
    <property type="project" value="InterPro"/>
</dbReference>
<organism evidence="3 4">
    <name type="scientific">Salix dunnii</name>
    <dbReference type="NCBI Taxonomy" id="1413687"/>
    <lineage>
        <taxon>Eukaryota</taxon>
        <taxon>Viridiplantae</taxon>
        <taxon>Streptophyta</taxon>
        <taxon>Embryophyta</taxon>
        <taxon>Tracheophyta</taxon>
        <taxon>Spermatophyta</taxon>
        <taxon>Magnoliopsida</taxon>
        <taxon>eudicotyledons</taxon>
        <taxon>Gunneridae</taxon>
        <taxon>Pentapetalae</taxon>
        <taxon>rosids</taxon>
        <taxon>fabids</taxon>
        <taxon>Malpighiales</taxon>
        <taxon>Salicaceae</taxon>
        <taxon>Saliceae</taxon>
        <taxon>Salix</taxon>
    </lineage>
</organism>
<comment type="caution">
    <text evidence="3">The sequence shown here is derived from an EMBL/GenBank/DDBJ whole genome shotgun (WGS) entry which is preliminary data.</text>
</comment>
<evidence type="ECO:0000313" key="3">
    <source>
        <dbReference type="EMBL" id="KAF9665992.1"/>
    </source>
</evidence>
<dbReference type="Gene3D" id="3.30.1360.10">
    <property type="entry name" value="RNA polymerase, RBP11-like subunit"/>
    <property type="match status" value="1"/>
</dbReference>